<dbReference type="PANTHER" id="PTHR10344:SF1">
    <property type="entry name" value="THYMIDYLATE KINASE"/>
    <property type="match status" value="1"/>
</dbReference>
<name>A0ABV2W537_9ACTN</name>
<keyword evidence="3 7" id="KW-0545">Nucleotide biosynthesis</keyword>
<keyword evidence="6 7" id="KW-0067">ATP-binding</keyword>
<sequence length="212" mass="23912">MAMARLFRPERTDGGLLVSIVGSDGSGKTTQIERVAEAVRARGREVVVTRQPTDWYRELAEVQVFHDEGGSTETAHILALLAAADRRRHVQEVINPALERNAVVLCDRYVYATFGVFVHRGVDFRFLATVNEGIPRPDHAFYLKLPTEELLRRLRERDGDRLKHEERSVERVESITRTYEELGSELVHIDGTAPREGVTAEILRHMKGSLGG</sequence>
<keyword evidence="5 7" id="KW-0418">Kinase</keyword>
<dbReference type="InterPro" id="IPR039430">
    <property type="entry name" value="Thymidylate_kin-like_dom"/>
</dbReference>
<feature type="domain" description="Thymidylate kinase-like" evidence="8">
    <location>
        <begin position="22"/>
        <end position="202"/>
    </location>
</feature>
<dbReference type="Gene3D" id="3.40.50.300">
    <property type="entry name" value="P-loop containing nucleotide triphosphate hydrolases"/>
    <property type="match status" value="1"/>
</dbReference>
<gene>
    <name evidence="7 9" type="primary">tmk</name>
    <name evidence="9" type="ORF">ABZ508_14865</name>
</gene>
<keyword evidence="4 7" id="KW-0547">Nucleotide-binding</keyword>
<evidence type="ECO:0000256" key="5">
    <source>
        <dbReference type="ARBA" id="ARBA00022777"/>
    </source>
</evidence>
<accession>A0ABV2W537</accession>
<evidence type="ECO:0000256" key="1">
    <source>
        <dbReference type="ARBA" id="ARBA00009776"/>
    </source>
</evidence>
<evidence type="ECO:0000256" key="7">
    <source>
        <dbReference type="HAMAP-Rule" id="MF_00165"/>
    </source>
</evidence>
<dbReference type="SUPFAM" id="SSF52540">
    <property type="entry name" value="P-loop containing nucleoside triphosphate hydrolases"/>
    <property type="match status" value="1"/>
</dbReference>
<evidence type="ECO:0000313" key="9">
    <source>
        <dbReference type="EMBL" id="MEU0708632.1"/>
    </source>
</evidence>
<dbReference type="InterPro" id="IPR018094">
    <property type="entry name" value="Thymidylate_kinase"/>
</dbReference>
<evidence type="ECO:0000256" key="2">
    <source>
        <dbReference type="ARBA" id="ARBA00022679"/>
    </source>
</evidence>
<keyword evidence="2 7" id="KW-0808">Transferase</keyword>
<evidence type="ECO:0000256" key="4">
    <source>
        <dbReference type="ARBA" id="ARBA00022741"/>
    </source>
</evidence>
<keyword evidence="10" id="KW-1185">Reference proteome</keyword>
<dbReference type="GO" id="GO:0004798">
    <property type="term" value="F:dTMP kinase activity"/>
    <property type="evidence" value="ECO:0007669"/>
    <property type="project" value="UniProtKB-EC"/>
</dbReference>
<evidence type="ECO:0000259" key="8">
    <source>
        <dbReference type="Pfam" id="PF02223"/>
    </source>
</evidence>
<evidence type="ECO:0000256" key="6">
    <source>
        <dbReference type="ARBA" id="ARBA00022840"/>
    </source>
</evidence>
<organism evidence="9 10">
    <name type="scientific">Streptomyces lavendulocolor</name>
    <dbReference type="NCBI Taxonomy" id="67316"/>
    <lineage>
        <taxon>Bacteria</taxon>
        <taxon>Bacillati</taxon>
        <taxon>Actinomycetota</taxon>
        <taxon>Actinomycetes</taxon>
        <taxon>Kitasatosporales</taxon>
        <taxon>Streptomycetaceae</taxon>
        <taxon>Streptomyces</taxon>
    </lineage>
</organism>
<dbReference type="Proteomes" id="UP001550378">
    <property type="component" value="Unassembled WGS sequence"/>
</dbReference>
<reference evidence="9 10" key="1">
    <citation type="submission" date="2024-06" db="EMBL/GenBank/DDBJ databases">
        <title>The Natural Products Discovery Center: Release of the First 8490 Sequenced Strains for Exploring Actinobacteria Biosynthetic Diversity.</title>
        <authorList>
            <person name="Kalkreuter E."/>
            <person name="Kautsar S.A."/>
            <person name="Yang D."/>
            <person name="Bader C.D."/>
            <person name="Teijaro C.N."/>
            <person name="Fluegel L."/>
            <person name="Davis C.M."/>
            <person name="Simpson J.R."/>
            <person name="Lauterbach L."/>
            <person name="Steele A.D."/>
            <person name="Gui C."/>
            <person name="Meng S."/>
            <person name="Li G."/>
            <person name="Viehrig K."/>
            <person name="Ye F."/>
            <person name="Su P."/>
            <person name="Kiefer A.F."/>
            <person name="Nichols A."/>
            <person name="Cepeda A.J."/>
            <person name="Yan W."/>
            <person name="Fan B."/>
            <person name="Jiang Y."/>
            <person name="Adhikari A."/>
            <person name="Zheng C.-J."/>
            <person name="Schuster L."/>
            <person name="Cowan T.M."/>
            <person name="Smanski M.J."/>
            <person name="Chevrette M.G."/>
            <person name="De Carvalho L.P.S."/>
            <person name="Shen B."/>
        </authorList>
    </citation>
    <scope>NUCLEOTIDE SEQUENCE [LARGE SCALE GENOMIC DNA]</scope>
    <source>
        <strain evidence="9 10">NPDC006337</strain>
    </source>
</reference>
<comment type="catalytic activity">
    <reaction evidence="7">
        <text>dTMP + ATP = dTDP + ADP</text>
        <dbReference type="Rhea" id="RHEA:13517"/>
        <dbReference type="ChEBI" id="CHEBI:30616"/>
        <dbReference type="ChEBI" id="CHEBI:58369"/>
        <dbReference type="ChEBI" id="CHEBI:63528"/>
        <dbReference type="ChEBI" id="CHEBI:456216"/>
        <dbReference type="EC" id="2.7.4.9"/>
    </reaction>
</comment>
<comment type="function">
    <text evidence="7">Phosphorylation of dTMP to form dTDP in both de novo and salvage pathways of dTTP synthesis.</text>
</comment>
<dbReference type="InterPro" id="IPR027417">
    <property type="entry name" value="P-loop_NTPase"/>
</dbReference>
<comment type="similarity">
    <text evidence="1 7">Belongs to the thymidylate kinase family.</text>
</comment>
<dbReference type="HAMAP" id="MF_00165">
    <property type="entry name" value="Thymidylate_kinase"/>
    <property type="match status" value="1"/>
</dbReference>
<feature type="binding site" evidence="7">
    <location>
        <begin position="22"/>
        <end position="29"/>
    </location>
    <ligand>
        <name>ATP</name>
        <dbReference type="ChEBI" id="CHEBI:30616"/>
    </ligand>
</feature>
<dbReference type="EMBL" id="JBEXZR010000011">
    <property type="protein sequence ID" value="MEU0708632.1"/>
    <property type="molecule type" value="Genomic_DNA"/>
</dbReference>
<evidence type="ECO:0000313" key="10">
    <source>
        <dbReference type="Proteomes" id="UP001550378"/>
    </source>
</evidence>
<protein>
    <recommendedName>
        <fullName evidence="7">Thymidylate kinase</fullName>
        <ecNumber evidence="7">2.7.4.9</ecNumber>
    </recommendedName>
    <alternativeName>
        <fullName evidence="7">dTMP kinase</fullName>
    </alternativeName>
</protein>
<dbReference type="EC" id="2.7.4.9" evidence="7"/>
<proteinExistence type="inferred from homology"/>
<dbReference type="Pfam" id="PF02223">
    <property type="entry name" value="Thymidylate_kin"/>
    <property type="match status" value="1"/>
</dbReference>
<dbReference type="CDD" id="cd01672">
    <property type="entry name" value="TMPK"/>
    <property type="match status" value="1"/>
</dbReference>
<evidence type="ECO:0000256" key="3">
    <source>
        <dbReference type="ARBA" id="ARBA00022727"/>
    </source>
</evidence>
<comment type="caution">
    <text evidence="9">The sequence shown here is derived from an EMBL/GenBank/DDBJ whole genome shotgun (WGS) entry which is preliminary data.</text>
</comment>
<dbReference type="NCBIfam" id="TIGR00041">
    <property type="entry name" value="DTMP_kinase"/>
    <property type="match status" value="1"/>
</dbReference>
<dbReference type="PANTHER" id="PTHR10344">
    <property type="entry name" value="THYMIDYLATE KINASE"/>
    <property type="match status" value="1"/>
</dbReference>